<dbReference type="Proteomes" id="UP000668214">
    <property type="component" value="Unassembled WGS sequence"/>
</dbReference>
<dbReference type="EMBL" id="JAANIA010002986">
    <property type="protein sequence ID" value="KAG5305900.1"/>
    <property type="molecule type" value="Genomic_DNA"/>
</dbReference>
<evidence type="ECO:0000256" key="7">
    <source>
        <dbReference type="ARBA" id="ARBA00023211"/>
    </source>
</evidence>
<dbReference type="GO" id="GO:0070336">
    <property type="term" value="F:flap-structured DNA binding"/>
    <property type="evidence" value="ECO:0007669"/>
    <property type="project" value="TreeGrafter"/>
</dbReference>
<organism evidence="11 12">
    <name type="scientific">Pseudoatta argentina</name>
    <dbReference type="NCBI Taxonomy" id="621737"/>
    <lineage>
        <taxon>Eukaryota</taxon>
        <taxon>Metazoa</taxon>
        <taxon>Ecdysozoa</taxon>
        <taxon>Arthropoda</taxon>
        <taxon>Hexapoda</taxon>
        <taxon>Insecta</taxon>
        <taxon>Pterygota</taxon>
        <taxon>Neoptera</taxon>
        <taxon>Endopterygota</taxon>
        <taxon>Hymenoptera</taxon>
        <taxon>Apocrita</taxon>
        <taxon>Aculeata</taxon>
        <taxon>Formicoidea</taxon>
        <taxon>Formicidae</taxon>
        <taxon>Myrmicinae</taxon>
        <taxon>Pseudoatta</taxon>
    </lineage>
</organism>
<feature type="region of interest" description="Disordered" evidence="9">
    <location>
        <begin position="52"/>
        <end position="79"/>
    </location>
</feature>
<keyword evidence="3 8" id="KW-0540">Nuclease</keyword>
<evidence type="ECO:0000256" key="6">
    <source>
        <dbReference type="ARBA" id="ARBA00022842"/>
    </source>
</evidence>
<proteinExistence type="inferred from homology"/>
<comment type="caution">
    <text evidence="11">The sequence shown here is derived from an EMBL/GenBank/DDBJ whole genome shotgun (WGS) entry which is preliminary data.</text>
</comment>
<accession>A0A836JGC9</accession>
<comment type="similarity">
    <text evidence="2 8">Belongs to the FAN1 family.</text>
</comment>
<feature type="domain" description="VRR-NUC" evidence="10">
    <location>
        <begin position="849"/>
        <end position="934"/>
    </location>
</feature>
<dbReference type="InterPro" id="IPR014883">
    <property type="entry name" value="VRR_NUC"/>
</dbReference>
<dbReference type="GO" id="GO:0036297">
    <property type="term" value="P:interstrand cross-link repair"/>
    <property type="evidence" value="ECO:0007669"/>
    <property type="project" value="InterPro"/>
</dbReference>
<dbReference type="InterPro" id="IPR049126">
    <property type="entry name" value="FAN1-like_TPR"/>
</dbReference>
<evidence type="ECO:0000256" key="5">
    <source>
        <dbReference type="ARBA" id="ARBA00022801"/>
    </source>
</evidence>
<dbReference type="PANTHER" id="PTHR15749">
    <property type="entry name" value="FANCONI-ASSOCIATED NUCLEASE 1"/>
    <property type="match status" value="1"/>
</dbReference>
<evidence type="ECO:0000256" key="1">
    <source>
        <dbReference type="ARBA" id="ARBA00000983"/>
    </source>
</evidence>
<keyword evidence="8" id="KW-0539">Nucleus</keyword>
<evidence type="ECO:0000259" key="10">
    <source>
        <dbReference type="SMART" id="SM00990"/>
    </source>
</evidence>
<name>A0A836JGC9_9HYME</name>
<dbReference type="GO" id="GO:0005634">
    <property type="term" value="C:nucleus"/>
    <property type="evidence" value="ECO:0007669"/>
    <property type="project" value="UniProtKB-SubCell"/>
</dbReference>
<dbReference type="PANTHER" id="PTHR15749:SF4">
    <property type="entry name" value="FANCONI-ASSOCIATED NUCLEASE 1"/>
    <property type="match status" value="1"/>
</dbReference>
<evidence type="ECO:0000256" key="9">
    <source>
        <dbReference type="SAM" id="MobiDB-lite"/>
    </source>
</evidence>
<dbReference type="Pfam" id="PF21315">
    <property type="entry name" value="FAN1_HTH"/>
    <property type="match status" value="1"/>
</dbReference>
<feature type="non-terminal residue" evidence="11">
    <location>
        <position position="959"/>
    </location>
</feature>
<evidence type="ECO:0000313" key="12">
    <source>
        <dbReference type="Proteomes" id="UP000668214"/>
    </source>
</evidence>
<dbReference type="GO" id="GO:0004528">
    <property type="term" value="F:phosphodiesterase I activity"/>
    <property type="evidence" value="ECO:0007669"/>
    <property type="project" value="UniProtKB-EC"/>
</dbReference>
<dbReference type="InterPro" id="IPR033315">
    <property type="entry name" value="Fan1-like"/>
</dbReference>
<reference evidence="11" key="1">
    <citation type="submission" date="2020-02" db="EMBL/GenBank/DDBJ databases">
        <title>Relaxed selection underlies rapid genomic changes in the transitions from sociality to social parasitism in ants.</title>
        <authorList>
            <person name="Bi X."/>
        </authorList>
    </citation>
    <scope>NUCLEOTIDE SEQUENCE</scope>
    <source>
        <strain evidence="11">BGI-DK2014c</strain>
        <tissue evidence="11">Whole body</tissue>
    </source>
</reference>
<dbReference type="GO" id="GO:0008409">
    <property type="term" value="F:5'-3' exonuclease activity"/>
    <property type="evidence" value="ECO:0007669"/>
    <property type="project" value="TreeGrafter"/>
</dbReference>
<comment type="catalytic activity">
    <reaction evidence="1 8">
        <text>Hydrolytically removes 5'-nucleotides successively from the 3'-hydroxy termini of 3'-hydroxy-terminated oligonucleotides.</text>
        <dbReference type="EC" id="3.1.4.1"/>
    </reaction>
</comment>
<keyword evidence="4 8" id="KW-0479">Metal-binding</keyword>
<dbReference type="Gene3D" id="3.40.1350.10">
    <property type="match status" value="1"/>
</dbReference>
<comment type="subcellular location">
    <subcellularLocation>
        <location evidence="8">Nucleus</location>
    </subcellularLocation>
</comment>
<comment type="function">
    <text evidence="8">Nuclease required for the repair of DNA interstrand cross-links (ICL). Acts as a 5'-3' exonuclease that anchors at a cut end of DNA and cleaves DNA successively at every third nucleotide, allowing to excise an ICL from one strand through flanking incisions.</text>
</comment>
<keyword evidence="7 8" id="KW-0464">Manganese</keyword>
<comment type="cofactor">
    <cofactor evidence="8">
        <name>Mg(2+)</name>
        <dbReference type="ChEBI" id="CHEBI:18420"/>
    </cofactor>
    <cofactor evidence="8">
        <name>Mn(2+)</name>
        <dbReference type="ChEBI" id="CHEBI:29035"/>
    </cofactor>
</comment>
<dbReference type="InterPro" id="IPR049132">
    <property type="entry name" value="FAN1-like_euk"/>
</dbReference>
<keyword evidence="5 8" id="KW-0378">Hydrolase</keyword>
<dbReference type="AlphaFoldDB" id="A0A836JGC9"/>
<sequence>MMAQTRIDQYYKVTSSNKKFESVKSNIKKSSNVRSRSPIIGRMKGRQVLGNSRTPVHKNKQSPYKINENQNGIHGNVSFDSGASPFKTNMYNSPIKITENMTVMLPIEHNSPDIIYVGNQRRTASHSNIKTITSTPKTFPTKNARDKSPPAKILRRKLFIDKAKYSPTKLSKNRIENSPTKIIENKIMSPTTEHFSHDIIYVENQQRTASCSGTKFAPKTSSPIKNALSKSPSSMTARKKLFNDRIEELKSATINNLNLAKEGAIANNNIDLEKVYLSKRFNYKYNPIDTTVSTKYEINDVVVPTDKNSLLFFLAIVTVFSKPINCGYFDQDELDFVFSMITLRRNAQALLIRMLKRKHTWHRISNIKYAEISSDLKPIFDELVSRSMFKNNTDKEDVFVLLNLLHADEVSKICRELKISVRGKRLSIESILTFCKTKSLFPGIATPATKLRASVNKLLGDCILLNDKVKELVDRIITLLIPNRNSDETFVDVFQMLWNVEADELEFPEVTISDLPIFASKRHLLDYIEAKNALTYILTAVEKKQWDTVQNLGTLAAQRLPLFLKVESESFQDSSLPHHIRHFMPGYVWLKVLSKSIDAFKKSKETLSQAIKFLLILIEQNCHMKHRKGQWYSELIKIEMFHRKNFEASFMFLSKAILCENLSEVDEFNLLDRANKIYKRKSGIEKRTKNSIKIMLDTVFNRIQLTHQNSKTIEGTACGNTSQGKSTWCISRGIDQVYGSVENLALHHYKNEGYVKGVHCEGAFPITLFATLFWNEIYNINVPGAWVSSYQDAPLDLYTSEFYENRKKEINEKLQDIRGYDSEKLSKHLQNEFESYSKYKSISQGNIFDDSNSLKEIAFCLGVKGVVGICERLIHNFPLWKAGFPDIIVWNINTKQYKIVEVKGPNDTLSTKQTLWLNYLNRIGLNTEVCYCEVIIFYIIKAQLFYYIYPFKTPVLLSQ</sequence>
<dbReference type="GO" id="GO:0046872">
    <property type="term" value="F:metal ion binding"/>
    <property type="evidence" value="ECO:0007669"/>
    <property type="project" value="UniProtKB-KW"/>
</dbReference>
<keyword evidence="12" id="KW-1185">Reference proteome</keyword>
<evidence type="ECO:0000313" key="11">
    <source>
        <dbReference type="EMBL" id="KAG5305900.1"/>
    </source>
</evidence>
<evidence type="ECO:0000256" key="2">
    <source>
        <dbReference type="ARBA" id="ARBA00005533"/>
    </source>
</evidence>
<feature type="non-terminal residue" evidence="11">
    <location>
        <position position="1"/>
    </location>
</feature>
<dbReference type="GO" id="GO:0017108">
    <property type="term" value="F:5'-flap endonuclease activity"/>
    <property type="evidence" value="ECO:0007669"/>
    <property type="project" value="TreeGrafter"/>
</dbReference>
<protein>
    <recommendedName>
        <fullName evidence="8">Fanconi-associated nuclease</fullName>
        <ecNumber evidence="8">3.1.4.1</ecNumber>
    </recommendedName>
</protein>
<keyword evidence="8" id="KW-0227">DNA damage</keyword>
<dbReference type="InterPro" id="IPR049125">
    <property type="entry name" value="FAN1-like_WH"/>
</dbReference>
<dbReference type="Pfam" id="PF08774">
    <property type="entry name" value="VRR_NUC"/>
    <property type="match status" value="1"/>
</dbReference>
<keyword evidence="6 8" id="KW-0460">Magnesium</keyword>
<evidence type="ECO:0000256" key="8">
    <source>
        <dbReference type="RuleBase" id="RU365033"/>
    </source>
</evidence>
<evidence type="ECO:0000256" key="4">
    <source>
        <dbReference type="ARBA" id="ARBA00022723"/>
    </source>
</evidence>
<dbReference type="Pfam" id="PF21170">
    <property type="entry name" value="FAN1_TPR"/>
    <property type="match status" value="1"/>
</dbReference>
<dbReference type="EC" id="3.1.4.1" evidence="8"/>
<keyword evidence="8" id="KW-0234">DNA repair</keyword>
<evidence type="ECO:0000256" key="3">
    <source>
        <dbReference type="ARBA" id="ARBA00022722"/>
    </source>
</evidence>
<dbReference type="CDD" id="cd22326">
    <property type="entry name" value="FAN1-like"/>
    <property type="match status" value="1"/>
</dbReference>
<gene>
    <name evidence="11" type="primary">Fan1</name>
    <name evidence="11" type="ORF">G6Z78_0012955</name>
</gene>
<feature type="compositionally biased region" description="Polar residues" evidence="9">
    <location>
        <begin position="61"/>
        <end position="79"/>
    </location>
</feature>
<dbReference type="SMART" id="SM00990">
    <property type="entry name" value="VRR_NUC"/>
    <property type="match status" value="1"/>
</dbReference>
<dbReference type="InterPro" id="IPR011856">
    <property type="entry name" value="tRNA_endonuc-like_dom_sf"/>
</dbReference>